<dbReference type="OrthoDB" id="692399at2759"/>
<evidence type="ECO:0000259" key="1">
    <source>
        <dbReference type="Pfam" id="PF03478"/>
    </source>
</evidence>
<dbReference type="PANTHER" id="PTHR44259:SF111">
    <property type="entry name" value="OS04G0167600 PROTEIN"/>
    <property type="match status" value="1"/>
</dbReference>
<dbReference type="GeneID" id="105055346"/>
<dbReference type="RefSeq" id="XP_010935414.1">
    <property type="nucleotide sequence ID" value="XM_010937112.1"/>
</dbReference>
<protein>
    <submittedName>
        <fullName evidence="3">F-box protein SKIP23-like</fullName>
    </submittedName>
</protein>
<dbReference type="Pfam" id="PF03478">
    <property type="entry name" value="Beta-prop_KIB1-4"/>
    <property type="match status" value="1"/>
</dbReference>
<gene>
    <name evidence="3" type="primary">LOC105055346</name>
</gene>
<evidence type="ECO:0000313" key="2">
    <source>
        <dbReference type="Proteomes" id="UP000504607"/>
    </source>
</evidence>
<dbReference type="InterPro" id="IPR005174">
    <property type="entry name" value="KIB1-4_b-propeller"/>
</dbReference>
<name>A0A6I9S8Z9_ELAGV</name>
<feature type="domain" description="KIB1-4 beta-propeller" evidence="1">
    <location>
        <begin position="64"/>
        <end position="335"/>
    </location>
</feature>
<dbReference type="InParanoid" id="A0A6I9S8Z9"/>
<dbReference type="PANTHER" id="PTHR44259">
    <property type="entry name" value="OS07G0183000 PROTEIN-RELATED"/>
    <property type="match status" value="1"/>
</dbReference>
<organism evidence="2 3">
    <name type="scientific">Elaeis guineensis var. tenera</name>
    <name type="common">Oil palm</name>
    <dbReference type="NCBI Taxonomy" id="51953"/>
    <lineage>
        <taxon>Eukaryota</taxon>
        <taxon>Viridiplantae</taxon>
        <taxon>Streptophyta</taxon>
        <taxon>Embryophyta</taxon>
        <taxon>Tracheophyta</taxon>
        <taxon>Spermatophyta</taxon>
        <taxon>Magnoliopsida</taxon>
        <taxon>Liliopsida</taxon>
        <taxon>Arecaceae</taxon>
        <taxon>Arecoideae</taxon>
        <taxon>Cocoseae</taxon>
        <taxon>Elaeidinae</taxon>
        <taxon>Elaeis</taxon>
    </lineage>
</organism>
<dbReference type="InterPro" id="IPR050942">
    <property type="entry name" value="F-box_BR-signaling"/>
</dbReference>
<accession>A0A6I9S8Z9</accession>
<keyword evidence="2" id="KW-1185">Reference proteome</keyword>
<proteinExistence type="predicted"/>
<evidence type="ECO:0000313" key="3">
    <source>
        <dbReference type="RefSeq" id="XP_010935414.1"/>
    </source>
</evidence>
<sequence length="386" mass="42706">MDSPDWATLIPDLLHRISQKLLPCSFDYVSFRSTCPGWRSAAPRVNFAPLLMFPFDPNAGTLSFYSPSDDKLHSFSFPEATSTVFCGSSHGWLLLMDQAASISLLNPFTRKRIHLPPADEELALASLNRVSKVGTRWISHSEDGTLTPLGLSDMQQVFIDEAVLSSAPDSGGDFIVMATLALSTQVAYCRRSDSKWTLLETNLPCNVKSVTYYDGRFFVMDCAGEIAVLGVDFRGKVVLLASMETPNGHFNCKLVESRGVLLLVGLVIDFVDEENLDLQSEFEVYRFNPGGERMWCRVESIGDQTLFLSLRSSSNVAGRTLSKCRVNSIYYSAQNFEANMPVAPGRHHMEVVNLADGSSELVPCHVPSEGAEPAAWFQPNLNVWEL</sequence>
<dbReference type="AlphaFoldDB" id="A0A6I9S8Z9"/>
<reference evidence="3" key="1">
    <citation type="submission" date="2025-08" db="UniProtKB">
        <authorList>
            <consortium name="RefSeq"/>
        </authorList>
    </citation>
    <scope>IDENTIFICATION</scope>
</reference>
<dbReference type="Proteomes" id="UP000504607">
    <property type="component" value="Chromosome 12"/>
</dbReference>
<dbReference type="KEGG" id="egu:105055346"/>